<evidence type="ECO:0000256" key="4">
    <source>
        <dbReference type="ARBA" id="ARBA00022840"/>
    </source>
</evidence>
<dbReference type="PRINTS" id="PR00364">
    <property type="entry name" value="DISEASERSIST"/>
</dbReference>
<gene>
    <name evidence="7" type="ORF">CITCOLO1_LOCUS14904</name>
</gene>
<keyword evidence="1" id="KW-0677">Repeat</keyword>
<evidence type="ECO:0000313" key="7">
    <source>
        <dbReference type="EMBL" id="CAK9322743.1"/>
    </source>
</evidence>
<dbReference type="InterPro" id="IPR041118">
    <property type="entry name" value="Rx_N"/>
</dbReference>
<keyword evidence="2" id="KW-0547">Nucleotide-binding</keyword>
<evidence type="ECO:0000256" key="2">
    <source>
        <dbReference type="ARBA" id="ARBA00022741"/>
    </source>
</evidence>
<dbReference type="Gene3D" id="3.40.50.300">
    <property type="entry name" value="P-loop containing nucleotide triphosphate hydrolases"/>
    <property type="match status" value="1"/>
</dbReference>
<dbReference type="SUPFAM" id="SSF52540">
    <property type="entry name" value="P-loop containing nucleoside triphosphate hydrolases"/>
    <property type="match status" value="1"/>
</dbReference>
<dbReference type="Gene3D" id="1.20.5.4130">
    <property type="match status" value="1"/>
</dbReference>
<keyword evidence="4" id="KW-0067">ATP-binding</keyword>
<protein>
    <submittedName>
        <fullName evidence="7">Uncharacterized protein</fullName>
    </submittedName>
</protein>
<dbReference type="InterPro" id="IPR002182">
    <property type="entry name" value="NB-ARC"/>
</dbReference>
<name>A0ABP0YQD8_9ROSI</name>
<dbReference type="Pfam" id="PF18052">
    <property type="entry name" value="Rx_N"/>
    <property type="match status" value="1"/>
</dbReference>
<evidence type="ECO:0000256" key="3">
    <source>
        <dbReference type="ARBA" id="ARBA00022821"/>
    </source>
</evidence>
<feature type="domain" description="Disease resistance N-terminal" evidence="6">
    <location>
        <begin position="9"/>
        <end position="96"/>
    </location>
</feature>
<evidence type="ECO:0000256" key="1">
    <source>
        <dbReference type="ARBA" id="ARBA00022737"/>
    </source>
</evidence>
<reference evidence="7 8" key="1">
    <citation type="submission" date="2024-03" db="EMBL/GenBank/DDBJ databases">
        <authorList>
            <person name="Gkanogiannis A."/>
            <person name="Becerra Lopez-Lavalle L."/>
        </authorList>
    </citation>
    <scope>NUCLEOTIDE SEQUENCE [LARGE SCALE GENOMIC DNA]</scope>
</reference>
<dbReference type="PANTHER" id="PTHR36766">
    <property type="entry name" value="PLANT BROAD-SPECTRUM MILDEW RESISTANCE PROTEIN RPW8"/>
    <property type="match status" value="1"/>
</dbReference>
<sequence length="288" mass="33139">MGEFLWTFAVEEVLKKIVKFGAEQIGVAWKLEKEVFHLRKWSLKSETILADINTKKSHHHSVKLWVEHLQDIVYEADDLLDELLYEHLRRTVEQTGTLRKVRDSFSQSKNPFLFCLKMAKKMKNITKTLYKHYCEASPLGLVGEKSTTETEVALEQIRETTSILDFEVEGREAEVLELLKLVIDSTDEHHTSVISIVGMGGLGKTTLAKMLFNHDAIKGHFDKTIWVCVSKPFIVMKILEGIFQGLTNTSSGLNSKEALLGRLREEMKDKKYFLVLDDVWDNLEIVLW</sequence>
<organism evidence="7 8">
    <name type="scientific">Citrullus colocynthis</name>
    <name type="common">colocynth</name>
    <dbReference type="NCBI Taxonomy" id="252529"/>
    <lineage>
        <taxon>Eukaryota</taxon>
        <taxon>Viridiplantae</taxon>
        <taxon>Streptophyta</taxon>
        <taxon>Embryophyta</taxon>
        <taxon>Tracheophyta</taxon>
        <taxon>Spermatophyta</taxon>
        <taxon>Magnoliopsida</taxon>
        <taxon>eudicotyledons</taxon>
        <taxon>Gunneridae</taxon>
        <taxon>Pentapetalae</taxon>
        <taxon>rosids</taxon>
        <taxon>fabids</taxon>
        <taxon>Cucurbitales</taxon>
        <taxon>Cucurbitaceae</taxon>
        <taxon>Benincaseae</taxon>
        <taxon>Citrullus</taxon>
    </lineage>
</organism>
<evidence type="ECO:0000259" key="5">
    <source>
        <dbReference type="Pfam" id="PF00931"/>
    </source>
</evidence>
<keyword evidence="3" id="KW-0611">Plant defense</keyword>
<dbReference type="EMBL" id="OZ021739">
    <property type="protein sequence ID" value="CAK9322743.1"/>
    <property type="molecule type" value="Genomic_DNA"/>
</dbReference>
<keyword evidence="8" id="KW-1185">Reference proteome</keyword>
<dbReference type="PANTHER" id="PTHR36766:SF70">
    <property type="entry name" value="DISEASE RESISTANCE PROTEIN RGA4"/>
    <property type="match status" value="1"/>
</dbReference>
<evidence type="ECO:0000259" key="6">
    <source>
        <dbReference type="Pfam" id="PF18052"/>
    </source>
</evidence>
<dbReference type="Pfam" id="PF00931">
    <property type="entry name" value="NB-ARC"/>
    <property type="match status" value="1"/>
</dbReference>
<evidence type="ECO:0000313" key="8">
    <source>
        <dbReference type="Proteomes" id="UP001642487"/>
    </source>
</evidence>
<feature type="domain" description="NB-ARC" evidence="5">
    <location>
        <begin position="188"/>
        <end position="282"/>
    </location>
</feature>
<dbReference type="InterPro" id="IPR027417">
    <property type="entry name" value="P-loop_NTPase"/>
</dbReference>
<proteinExistence type="predicted"/>
<dbReference type="Proteomes" id="UP001642487">
    <property type="component" value="Chromosome 5"/>
</dbReference>
<accession>A0ABP0YQD8</accession>